<dbReference type="InterPro" id="IPR045860">
    <property type="entry name" value="Snake_toxin-like_sf"/>
</dbReference>
<evidence type="ECO:0000313" key="2">
    <source>
        <dbReference type="EMBL" id="KAF1758485.1"/>
    </source>
</evidence>
<name>A0A6A5GVF8_CAERE</name>
<reference evidence="2 3" key="1">
    <citation type="submission" date="2019-12" db="EMBL/GenBank/DDBJ databases">
        <title>Chromosome-level assembly of the Caenorhabditis remanei genome.</title>
        <authorList>
            <person name="Teterina A.A."/>
            <person name="Willis J.H."/>
            <person name="Phillips P.C."/>
        </authorList>
    </citation>
    <scope>NUCLEOTIDE SEQUENCE [LARGE SCALE GENOMIC DNA]</scope>
    <source>
        <strain evidence="2 3">PX506</strain>
        <tissue evidence="2">Whole organism</tissue>
    </source>
</reference>
<feature type="chain" id="PRO_5025653475" description="UPAR/Ly6 domain-containing protein" evidence="1">
    <location>
        <begin position="24"/>
        <end position="119"/>
    </location>
</feature>
<protein>
    <recommendedName>
        <fullName evidence="4">UPAR/Ly6 domain-containing protein</fullName>
    </recommendedName>
</protein>
<dbReference type="SUPFAM" id="SSF57302">
    <property type="entry name" value="Snake toxin-like"/>
    <property type="match status" value="1"/>
</dbReference>
<dbReference type="RefSeq" id="XP_003090035.2">
    <property type="nucleotide sequence ID" value="XM_003089987.2"/>
</dbReference>
<organism evidence="2 3">
    <name type="scientific">Caenorhabditis remanei</name>
    <name type="common">Caenorhabditis vulgaris</name>
    <dbReference type="NCBI Taxonomy" id="31234"/>
    <lineage>
        <taxon>Eukaryota</taxon>
        <taxon>Metazoa</taxon>
        <taxon>Ecdysozoa</taxon>
        <taxon>Nematoda</taxon>
        <taxon>Chromadorea</taxon>
        <taxon>Rhabditida</taxon>
        <taxon>Rhabditina</taxon>
        <taxon>Rhabditomorpha</taxon>
        <taxon>Rhabditoidea</taxon>
        <taxon>Rhabditidae</taxon>
        <taxon>Peloderinae</taxon>
        <taxon>Caenorhabditis</taxon>
    </lineage>
</organism>
<evidence type="ECO:0000256" key="1">
    <source>
        <dbReference type="SAM" id="SignalP"/>
    </source>
</evidence>
<dbReference type="GeneID" id="9827964"/>
<comment type="caution">
    <text evidence="2">The sequence shown here is derived from an EMBL/GenBank/DDBJ whole genome shotgun (WGS) entry which is preliminary data.</text>
</comment>
<evidence type="ECO:0000313" key="3">
    <source>
        <dbReference type="Proteomes" id="UP000483820"/>
    </source>
</evidence>
<dbReference type="EMBL" id="WUAV01000004">
    <property type="protein sequence ID" value="KAF1758485.1"/>
    <property type="molecule type" value="Genomic_DNA"/>
</dbReference>
<dbReference type="PANTHER" id="PTHR34721">
    <property type="entry name" value="PROTEIN CBG09734"/>
    <property type="match status" value="1"/>
</dbReference>
<evidence type="ECO:0008006" key="4">
    <source>
        <dbReference type="Google" id="ProtNLM"/>
    </source>
</evidence>
<dbReference type="PANTHER" id="PTHR34721:SF10">
    <property type="entry name" value="ACTIVIN TYPES I AND II RECEPTOR DOMAIN-CONTAINING PROTEIN-RELATED"/>
    <property type="match status" value="1"/>
</dbReference>
<proteinExistence type="predicted"/>
<feature type="signal peptide" evidence="1">
    <location>
        <begin position="1"/>
        <end position="23"/>
    </location>
</feature>
<gene>
    <name evidence="2" type="ORF">GCK72_014943</name>
</gene>
<dbReference type="Proteomes" id="UP000483820">
    <property type="component" value="Chromosome IV"/>
</dbReference>
<dbReference type="CTD" id="9827964"/>
<keyword evidence="1" id="KW-0732">Signal</keyword>
<dbReference type="KEGG" id="crq:GCK72_014943"/>
<accession>A0A6A5GVF8</accession>
<dbReference type="AlphaFoldDB" id="A0A6A5GVF8"/>
<sequence length="119" mass="13509">MIHLRLFAFFLLFFLLPFQFSNAINCFAGSRGYIKGKQEQQFVNETCDEGMKYCLESYTEDFDSVTASCQTLSTSRRILNICESGKPLISSGLTTRCCYDDLCNNIGIEKKKISGLKNK</sequence>